<keyword evidence="3" id="KW-1185">Reference proteome</keyword>
<evidence type="ECO:0000313" key="3">
    <source>
        <dbReference type="Proteomes" id="UP001358586"/>
    </source>
</evidence>
<sequence length="119" mass="13456">MLLVLENQIVNLEISIGGVKETFKVVEGRIEELDLMRVQLRDYVVEAFNANWDVMKEALNASIDDQTEKLTKKNNALKAMVVALKEKTKAMMEKIKELEGELVVCRVAMGKMMLASVLK</sequence>
<dbReference type="Proteomes" id="UP001358586">
    <property type="component" value="Chromosome 1"/>
</dbReference>
<organism evidence="2 3">
    <name type="scientific">Gossypium arboreum</name>
    <name type="common">Tree cotton</name>
    <name type="synonym">Gossypium nanking</name>
    <dbReference type="NCBI Taxonomy" id="29729"/>
    <lineage>
        <taxon>Eukaryota</taxon>
        <taxon>Viridiplantae</taxon>
        <taxon>Streptophyta</taxon>
        <taxon>Embryophyta</taxon>
        <taxon>Tracheophyta</taxon>
        <taxon>Spermatophyta</taxon>
        <taxon>Magnoliopsida</taxon>
        <taxon>eudicotyledons</taxon>
        <taxon>Gunneridae</taxon>
        <taxon>Pentapetalae</taxon>
        <taxon>rosids</taxon>
        <taxon>malvids</taxon>
        <taxon>Malvales</taxon>
        <taxon>Malvaceae</taxon>
        <taxon>Malvoideae</taxon>
        <taxon>Gossypium</taxon>
    </lineage>
</organism>
<name>A0ABR0R1G8_GOSAR</name>
<dbReference type="EMBL" id="JARKNE010000001">
    <property type="protein sequence ID" value="KAK5845384.1"/>
    <property type="molecule type" value="Genomic_DNA"/>
</dbReference>
<accession>A0ABR0R1G8</accession>
<evidence type="ECO:0000313" key="2">
    <source>
        <dbReference type="EMBL" id="KAK5845384.1"/>
    </source>
</evidence>
<comment type="caution">
    <text evidence="2">The sequence shown here is derived from an EMBL/GenBank/DDBJ whole genome shotgun (WGS) entry which is preliminary data.</text>
</comment>
<keyword evidence="1" id="KW-0175">Coiled coil</keyword>
<feature type="coiled-coil region" evidence="1">
    <location>
        <begin position="56"/>
        <end position="101"/>
    </location>
</feature>
<protein>
    <submittedName>
        <fullName evidence="2">Uncharacterized protein</fullName>
    </submittedName>
</protein>
<proteinExistence type="predicted"/>
<gene>
    <name evidence="2" type="ORF">PVK06_001560</name>
</gene>
<evidence type="ECO:0000256" key="1">
    <source>
        <dbReference type="SAM" id="Coils"/>
    </source>
</evidence>
<reference evidence="2 3" key="1">
    <citation type="submission" date="2023-03" db="EMBL/GenBank/DDBJ databases">
        <title>WGS of Gossypium arboreum.</title>
        <authorList>
            <person name="Yu D."/>
        </authorList>
    </citation>
    <scope>NUCLEOTIDE SEQUENCE [LARGE SCALE GENOMIC DNA]</scope>
    <source>
        <tissue evidence="2">Leaf</tissue>
    </source>
</reference>